<dbReference type="Proteomes" id="UP000321570">
    <property type="component" value="Unassembled WGS sequence"/>
</dbReference>
<evidence type="ECO:0000259" key="14">
    <source>
        <dbReference type="PROSITE" id="PS50011"/>
    </source>
</evidence>
<name>A0A564YJM4_HYMDI</name>
<dbReference type="GO" id="GO:0005524">
    <property type="term" value="F:ATP binding"/>
    <property type="evidence" value="ECO:0007669"/>
    <property type="project" value="UniProtKB-KW"/>
</dbReference>
<evidence type="ECO:0000256" key="2">
    <source>
        <dbReference type="ARBA" id="ARBA00009605"/>
    </source>
</evidence>
<dbReference type="Gene3D" id="1.10.510.10">
    <property type="entry name" value="Transferase(Phosphotransferase) domain 1"/>
    <property type="match status" value="1"/>
</dbReference>
<evidence type="ECO:0000256" key="10">
    <source>
        <dbReference type="ARBA" id="ARBA00022840"/>
    </source>
</evidence>
<sequence>MAPEILEKSMFPFCFESHRRADIYALGIAIWEILAWAVGTSPYREWIPRDSDVKTVKRLVCYRELR</sequence>
<dbReference type="GO" id="GO:0071363">
    <property type="term" value="P:cellular response to growth factor stimulus"/>
    <property type="evidence" value="ECO:0007669"/>
    <property type="project" value="TreeGrafter"/>
</dbReference>
<evidence type="ECO:0000256" key="11">
    <source>
        <dbReference type="ARBA" id="ARBA00022989"/>
    </source>
</evidence>
<keyword evidence="9" id="KW-0418">Kinase</keyword>
<accession>A0A564YJM4</accession>
<dbReference type="GO" id="GO:0004675">
    <property type="term" value="F:transmembrane receptor protein serine/threonine kinase activity"/>
    <property type="evidence" value="ECO:0007669"/>
    <property type="project" value="UniProtKB-EC"/>
</dbReference>
<evidence type="ECO:0000256" key="7">
    <source>
        <dbReference type="ARBA" id="ARBA00022729"/>
    </source>
</evidence>
<keyword evidence="8" id="KW-0547">Nucleotide-binding</keyword>
<dbReference type="PROSITE" id="PS50011">
    <property type="entry name" value="PROTEIN_KINASE_DOM"/>
    <property type="match status" value="1"/>
</dbReference>
<comment type="similarity">
    <text evidence="2">Belongs to the protein kinase superfamily. TKL Ser/Thr protein kinase family. TGFB receptor subfamily.</text>
</comment>
<evidence type="ECO:0000256" key="4">
    <source>
        <dbReference type="ARBA" id="ARBA00022527"/>
    </source>
</evidence>
<feature type="non-terminal residue" evidence="15">
    <location>
        <position position="66"/>
    </location>
</feature>
<evidence type="ECO:0000313" key="16">
    <source>
        <dbReference type="Proteomes" id="UP000321570"/>
    </source>
</evidence>
<evidence type="ECO:0000256" key="3">
    <source>
        <dbReference type="ARBA" id="ARBA00012401"/>
    </source>
</evidence>
<dbReference type="InterPro" id="IPR000719">
    <property type="entry name" value="Prot_kinase_dom"/>
</dbReference>
<dbReference type="InterPro" id="IPR000333">
    <property type="entry name" value="TGFB_receptor"/>
</dbReference>
<evidence type="ECO:0000313" key="15">
    <source>
        <dbReference type="EMBL" id="VUZ47139.1"/>
    </source>
</evidence>
<evidence type="ECO:0000256" key="9">
    <source>
        <dbReference type="ARBA" id="ARBA00022777"/>
    </source>
</evidence>
<protein>
    <recommendedName>
        <fullName evidence="3">receptor protein serine/threonine kinase</fullName>
        <ecNumber evidence="3">2.7.11.30</ecNumber>
    </recommendedName>
</protein>
<evidence type="ECO:0000256" key="13">
    <source>
        <dbReference type="ARBA" id="ARBA00023170"/>
    </source>
</evidence>
<keyword evidence="16" id="KW-1185">Reference proteome</keyword>
<gene>
    <name evidence="15" type="ORF">WMSIL1_LOCUS6354</name>
</gene>
<keyword evidence="10" id="KW-0067">ATP-binding</keyword>
<dbReference type="EC" id="2.7.11.30" evidence="3"/>
<dbReference type="GO" id="GO:0005886">
    <property type="term" value="C:plasma membrane"/>
    <property type="evidence" value="ECO:0007669"/>
    <property type="project" value="TreeGrafter"/>
</dbReference>
<keyword evidence="7" id="KW-0732">Signal</keyword>
<feature type="domain" description="Protein kinase" evidence="14">
    <location>
        <begin position="1"/>
        <end position="66"/>
    </location>
</feature>
<keyword evidence="6" id="KW-0812">Transmembrane</keyword>
<organism evidence="15 16">
    <name type="scientific">Hymenolepis diminuta</name>
    <name type="common">Rat tapeworm</name>
    <dbReference type="NCBI Taxonomy" id="6216"/>
    <lineage>
        <taxon>Eukaryota</taxon>
        <taxon>Metazoa</taxon>
        <taxon>Spiralia</taxon>
        <taxon>Lophotrochozoa</taxon>
        <taxon>Platyhelminthes</taxon>
        <taxon>Cestoda</taxon>
        <taxon>Eucestoda</taxon>
        <taxon>Cyclophyllidea</taxon>
        <taxon>Hymenolepididae</taxon>
        <taxon>Hymenolepis</taxon>
    </lineage>
</organism>
<keyword evidence="4" id="KW-0723">Serine/threonine-protein kinase</keyword>
<evidence type="ECO:0000256" key="5">
    <source>
        <dbReference type="ARBA" id="ARBA00022679"/>
    </source>
</evidence>
<proteinExistence type="inferred from homology"/>
<dbReference type="PANTHER" id="PTHR23255:SF71">
    <property type="entry name" value="RECEPTOR PROTEIN SERINE_THREONINE KINASE"/>
    <property type="match status" value="1"/>
</dbReference>
<evidence type="ECO:0000256" key="6">
    <source>
        <dbReference type="ARBA" id="ARBA00022692"/>
    </source>
</evidence>
<dbReference type="GO" id="GO:0043235">
    <property type="term" value="C:receptor complex"/>
    <property type="evidence" value="ECO:0007669"/>
    <property type="project" value="TreeGrafter"/>
</dbReference>
<dbReference type="SUPFAM" id="SSF56112">
    <property type="entry name" value="Protein kinase-like (PK-like)"/>
    <property type="match status" value="1"/>
</dbReference>
<evidence type="ECO:0000256" key="12">
    <source>
        <dbReference type="ARBA" id="ARBA00023136"/>
    </source>
</evidence>
<dbReference type="InterPro" id="IPR011009">
    <property type="entry name" value="Kinase-like_dom_sf"/>
</dbReference>
<keyword evidence="12" id="KW-0472">Membrane</keyword>
<keyword evidence="11" id="KW-1133">Transmembrane helix</keyword>
<dbReference type="AlphaFoldDB" id="A0A564YJM4"/>
<comment type="subcellular location">
    <subcellularLocation>
        <location evidence="1">Membrane</location>
        <topology evidence="1">Single-pass type I membrane protein</topology>
    </subcellularLocation>
</comment>
<keyword evidence="13" id="KW-0675">Receptor</keyword>
<keyword evidence="5" id="KW-0808">Transferase</keyword>
<evidence type="ECO:0000256" key="1">
    <source>
        <dbReference type="ARBA" id="ARBA00004479"/>
    </source>
</evidence>
<reference evidence="15 16" key="1">
    <citation type="submission" date="2019-07" db="EMBL/GenBank/DDBJ databases">
        <authorList>
            <person name="Jastrzebski P J."/>
            <person name="Paukszto L."/>
            <person name="Jastrzebski P J."/>
        </authorList>
    </citation>
    <scope>NUCLEOTIDE SEQUENCE [LARGE SCALE GENOMIC DNA]</scope>
    <source>
        <strain evidence="15 16">WMS-il1</strain>
    </source>
</reference>
<evidence type="ECO:0000256" key="8">
    <source>
        <dbReference type="ARBA" id="ARBA00022741"/>
    </source>
</evidence>
<dbReference type="PANTHER" id="PTHR23255">
    <property type="entry name" value="TRANSFORMING GROWTH FACTOR-BETA RECEPTOR TYPE I AND II"/>
    <property type="match status" value="1"/>
</dbReference>
<dbReference type="EMBL" id="CABIJS010000222">
    <property type="protein sequence ID" value="VUZ47139.1"/>
    <property type="molecule type" value="Genomic_DNA"/>
</dbReference>